<dbReference type="GO" id="GO:0016787">
    <property type="term" value="F:hydrolase activity"/>
    <property type="evidence" value="ECO:0007669"/>
    <property type="project" value="UniProtKB-KW"/>
</dbReference>
<evidence type="ECO:0000313" key="3">
    <source>
        <dbReference type="Proteomes" id="UP001596472"/>
    </source>
</evidence>
<keyword evidence="2" id="KW-0378">Hydrolase</keyword>
<dbReference type="InterPro" id="IPR029058">
    <property type="entry name" value="AB_hydrolase_fold"/>
</dbReference>
<proteinExistence type="predicted"/>
<dbReference type="PANTHER" id="PTHR11614">
    <property type="entry name" value="PHOSPHOLIPASE-RELATED"/>
    <property type="match status" value="1"/>
</dbReference>
<gene>
    <name evidence="2" type="ORF">ACFQY0_08355</name>
</gene>
<keyword evidence="3" id="KW-1185">Reference proteome</keyword>
<comment type="caution">
    <text evidence="2">The sequence shown here is derived from an EMBL/GenBank/DDBJ whole genome shotgun (WGS) entry which is preliminary data.</text>
</comment>
<dbReference type="Proteomes" id="UP001596472">
    <property type="component" value="Unassembled WGS sequence"/>
</dbReference>
<organism evidence="2 3">
    <name type="scientific">Haloferula chungangensis</name>
    <dbReference type="NCBI Taxonomy" id="1048331"/>
    <lineage>
        <taxon>Bacteria</taxon>
        <taxon>Pseudomonadati</taxon>
        <taxon>Verrucomicrobiota</taxon>
        <taxon>Verrucomicrobiia</taxon>
        <taxon>Verrucomicrobiales</taxon>
        <taxon>Verrucomicrobiaceae</taxon>
        <taxon>Haloferula</taxon>
    </lineage>
</organism>
<protein>
    <submittedName>
        <fullName evidence="2">Alpha/beta hydrolase</fullName>
    </submittedName>
</protein>
<feature type="domain" description="Serine aminopeptidase S33" evidence="1">
    <location>
        <begin position="26"/>
        <end position="130"/>
    </location>
</feature>
<dbReference type="EMBL" id="JBHTBS010000003">
    <property type="protein sequence ID" value="MFC7337186.1"/>
    <property type="molecule type" value="Genomic_DNA"/>
</dbReference>
<dbReference type="SUPFAM" id="SSF53474">
    <property type="entry name" value="alpha/beta-Hydrolases"/>
    <property type="match status" value="1"/>
</dbReference>
<dbReference type="Pfam" id="PF12146">
    <property type="entry name" value="Hydrolase_4"/>
    <property type="match status" value="1"/>
</dbReference>
<dbReference type="Gene3D" id="3.40.50.1820">
    <property type="entry name" value="alpha/beta hydrolase"/>
    <property type="match status" value="1"/>
</dbReference>
<evidence type="ECO:0000259" key="1">
    <source>
        <dbReference type="Pfam" id="PF12146"/>
    </source>
</evidence>
<name>A0ABW2L4B4_9BACT</name>
<dbReference type="RefSeq" id="WP_379711272.1">
    <property type="nucleotide sequence ID" value="NZ_JBHTBS010000003.1"/>
</dbReference>
<dbReference type="InterPro" id="IPR051044">
    <property type="entry name" value="MAG_DAG_Lipase"/>
</dbReference>
<evidence type="ECO:0000313" key="2">
    <source>
        <dbReference type="EMBL" id="MFC7337186.1"/>
    </source>
</evidence>
<accession>A0ABW2L4B4</accession>
<reference evidence="3" key="1">
    <citation type="journal article" date="2019" name="Int. J. Syst. Evol. Microbiol.">
        <title>The Global Catalogue of Microorganisms (GCM) 10K type strain sequencing project: providing services to taxonomists for standard genome sequencing and annotation.</title>
        <authorList>
            <consortium name="The Broad Institute Genomics Platform"/>
            <consortium name="The Broad Institute Genome Sequencing Center for Infectious Disease"/>
            <person name="Wu L."/>
            <person name="Ma J."/>
        </authorList>
    </citation>
    <scope>NUCLEOTIDE SEQUENCE [LARGE SCALE GENOMIC DNA]</scope>
    <source>
        <strain evidence="3">CGMCC 4.1467</strain>
    </source>
</reference>
<sequence>MELPNFKNRHGERINSAFHPGKREDLLVVLGHGVTGNMDRPLMVAVAEQLSQAGWPCLRISFSGNGESEGKFEDSTVSKECEDLSDVLDQLPDGVRVAYCGHSMGGAVGLKSAADPRIEVLVSLAGMVRTALFCETEFGDQTPGSGFMWDEKDCPLSQAFVDDMKQIGDLLDEAGKLTKPYLLIHGTADDVVLPADSIDAFEAAQGPKHLLEIDGAEHSFDDESYPELVSAIDEWLSEHLESSSPR</sequence>
<dbReference type="InterPro" id="IPR022742">
    <property type="entry name" value="Hydrolase_4"/>
</dbReference>